<dbReference type="EMBL" id="LVLJ01003403">
    <property type="protein sequence ID" value="OAE21547.1"/>
    <property type="molecule type" value="Genomic_DNA"/>
</dbReference>
<reference evidence="1" key="1">
    <citation type="submission" date="2016-03" db="EMBL/GenBank/DDBJ databases">
        <title>Mechanisms controlling the formation of the plant cell surface in tip-growing cells are functionally conserved among land plants.</title>
        <authorList>
            <person name="Honkanen S."/>
            <person name="Jones V.A."/>
            <person name="Morieri G."/>
            <person name="Champion C."/>
            <person name="Hetherington A.J."/>
            <person name="Kelly S."/>
            <person name="Saint-Marcoux D."/>
            <person name="Proust H."/>
            <person name="Prescott H."/>
            <person name="Dolan L."/>
        </authorList>
    </citation>
    <scope>NUCLEOTIDE SEQUENCE [LARGE SCALE GENOMIC DNA]</scope>
    <source>
        <tissue evidence="1">Whole gametophyte</tissue>
    </source>
</reference>
<evidence type="ECO:0000313" key="1">
    <source>
        <dbReference type="EMBL" id="OAE21547.1"/>
    </source>
</evidence>
<accession>A0A176VLU7</accession>
<proteinExistence type="predicted"/>
<comment type="caution">
    <text evidence="1">The sequence shown here is derived from an EMBL/GenBank/DDBJ whole genome shotgun (WGS) entry which is preliminary data.</text>
</comment>
<sequence>MVPPPRVQAERQDLVFNLASREQIVVSNSSMIHSSHSYPHLAMSDEEWKEHLPVCRISWSSGSYMELWSISEIFDLLADMRTWQTRSPSGLLLVVVGSPNKAGRIPRARSSLRTFQRSVWKGIVRLTQVGPMSRQVHKLGVFELPISVGLYPDSLCRICFTLS</sequence>
<dbReference type="AlphaFoldDB" id="A0A176VLU7"/>
<organism evidence="1 2">
    <name type="scientific">Marchantia polymorpha subsp. ruderalis</name>
    <dbReference type="NCBI Taxonomy" id="1480154"/>
    <lineage>
        <taxon>Eukaryota</taxon>
        <taxon>Viridiplantae</taxon>
        <taxon>Streptophyta</taxon>
        <taxon>Embryophyta</taxon>
        <taxon>Marchantiophyta</taxon>
        <taxon>Marchantiopsida</taxon>
        <taxon>Marchantiidae</taxon>
        <taxon>Marchantiales</taxon>
        <taxon>Marchantiaceae</taxon>
        <taxon>Marchantia</taxon>
    </lineage>
</organism>
<keyword evidence="2" id="KW-1185">Reference proteome</keyword>
<evidence type="ECO:0000313" key="2">
    <source>
        <dbReference type="Proteomes" id="UP000077202"/>
    </source>
</evidence>
<dbReference type="Proteomes" id="UP000077202">
    <property type="component" value="Unassembled WGS sequence"/>
</dbReference>
<gene>
    <name evidence="1" type="ORF">AXG93_2543s1060</name>
</gene>
<name>A0A176VLU7_MARPO</name>
<protein>
    <submittedName>
        <fullName evidence="1">Uncharacterized protein</fullName>
    </submittedName>
</protein>